<dbReference type="PANTHER" id="PTHR42663:SF6">
    <property type="entry name" value="HYDROLASE C777.06C-RELATED"/>
    <property type="match status" value="1"/>
</dbReference>
<dbReference type="RefSeq" id="WP_320314484.1">
    <property type="nucleotide sequence ID" value="NZ_JAVIKH010000021.1"/>
</dbReference>
<feature type="domain" description="Metallo-beta-lactamase" evidence="1">
    <location>
        <begin position="46"/>
        <end position="218"/>
    </location>
</feature>
<dbReference type="InterPro" id="IPR001279">
    <property type="entry name" value="Metallo-B-lactamas"/>
</dbReference>
<organism evidence="2 3">
    <name type="scientific">Candidatus Cetobacterium colombiensis</name>
    <dbReference type="NCBI Taxonomy" id="3073100"/>
    <lineage>
        <taxon>Bacteria</taxon>
        <taxon>Fusobacteriati</taxon>
        <taxon>Fusobacteriota</taxon>
        <taxon>Fusobacteriia</taxon>
        <taxon>Fusobacteriales</taxon>
        <taxon>Fusobacteriaceae</taxon>
        <taxon>Cetobacterium</taxon>
    </lineage>
</organism>
<name>A0ABU4WD96_9FUSO</name>
<protein>
    <submittedName>
        <fullName evidence="2">MBL fold metallo-hydrolase</fullName>
    </submittedName>
</protein>
<evidence type="ECO:0000259" key="1">
    <source>
        <dbReference type="Pfam" id="PF12706"/>
    </source>
</evidence>
<dbReference type="Pfam" id="PF12706">
    <property type="entry name" value="Lactamase_B_2"/>
    <property type="match status" value="1"/>
</dbReference>
<sequence>MKTIFLGTGSANGLPDVFCSCNYCNFLRKFKGKNIRKRSTFLLGEKILLDFSPDIRTQILENEIDFTKIKGVVLSHTHNDHLDIQELIKIKNPMDIYVNKSSENWLKEQIKVGIKPKHQENLKEKIGHLNIVPMEYHKPFAIDEFEIIPIEAKHTGLNVGERGTNFVIRKDGLTRLHASDTGVYPDHTFQFLKDFKFDDIIIECTFLDFQKDNSDHLDILSLNKVLNQLQEFKCIDEKTPITVTHFGHDPKKTHQEIRELMKLLNFNISVAYDGMKLHYEK</sequence>
<evidence type="ECO:0000313" key="2">
    <source>
        <dbReference type="EMBL" id="MDX8337130.1"/>
    </source>
</evidence>
<dbReference type="Proteomes" id="UP001279681">
    <property type="component" value="Unassembled WGS sequence"/>
</dbReference>
<dbReference type="InterPro" id="IPR036866">
    <property type="entry name" value="RibonucZ/Hydroxyglut_hydro"/>
</dbReference>
<dbReference type="SUPFAM" id="SSF56281">
    <property type="entry name" value="Metallo-hydrolase/oxidoreductase"/>
    <property type="match status" value="1"/>
</dbReference>
<accession>A0ABU4WD96</accession>
<gene>
    <name evidence="2" type="ORF">RFV38_11620</name>
</gene>
<dbReference type="PANTHER" id="PTHR42663">
    <property type="entry name" value="HYDROLASE C777.06C-RELATED-RELATED"/>
    <property type="match status" value="1"/>
</dbReference>
<comment type="caution">
    <text evidence="2">The sequence shown here is derived from an EMBL/GenBank/DDBJ whole genome shotgun (WGS) entry which is preliminary data.</text>
</comment>
<evidence type="ECO:0000313" key="3">
    <source>
        <dbReference type="Proteomes" id="UP001279681"/>
    </source>
</evidence>
<dbReference type="EMBL" id="JAVIKH010000021">
    <property type="protein sequence ID" value="MDX8337130.1"/>
    <property type="molecule type" value="Genomic_DNA"/>
</dbReference>
<keyword evidence="3" id="KW-1185">Reference proteome</keyword>
<reference evidence="3" key="1">
    <citation type="submission" date="2023-07" db="EMBL/GenBank/DDBJ databases">
        <authorList>
            <person name="Colorado M.A."/>
            <person name="Villamil L.M."/>
            <person name="Melo J.F."/>
            <person name="Rodriguez J.A."/>
            <person name="Ruiz R.Y."/>
        </authorList>
    </citation>
    <scope>NUCLEOTIDE SEQUENCE [LARGE SCALE GENOMIC DNA]</scope>
    <source>
        <strain evidence="3">C33</strain>
    </source>
</reference>
<dbReference type="Gene3D" id="3.60.15.10">
    <property type="entry name" value="Ribonuclease Z/Hydroxyacylglutathione hydrolase-like"/>
    <property type="match status" value="1"/>
</dbReference>
<proteinExistence type="predicted"/>